<evidence type="ECO:0000256" key="8">
    <source>
        <dbReference type="HAMAP-Rule" id="MF_00158"/>
    </source>
</evidence>
<keyword evidence="8" id="KW-0963">Cytoplasm</keyword>
<comment type="similarity">
    <text evidence="2 8">Belongs to the pantothenate synthetase family.</text>
</comment>
<feature type="active site" description="Proton donor" evidence="8">
    <location>
        <position position="37"/>
    </location>
</feature>
<keyword evidence="6 8" id="KW-0067">ATP-binding</keyword>
<dbReference type="InterPro" id="IPR003721">
    <property type="entry name" value="Pantoate_ligase"/>
</dbReference>
<sequence length="283" mass="32362">MQVHEKRRDIINYVASLKKKQKTIGFVPTMGALHKGHLALVERAIQENNIVIVSIFVNPTQFNNSEDLVNYPRTLTSDVKLLSSLSSNNIVVFAPKPEEVYTEQVSSISYDFHGLEHEMEGKFRPGHFDGVGTVLKHLFTIVSPTKAYFGEKDFQQLQIVKKLVEIENMKIQIIGCPIYREESGLALSSRNKRLNELQLKTAPIIYKTLKQVQKDFGTKSVTKLDEWVSKQFENNEVLTLEYFEIAKVSDLKSIKQKQKETKYRAFIAVFAGKIRLIDNIALN</sequence>
<feature type="binding site" evidence="8">
    <location>
        <position position="61"/>
    </location>
    <ligand>
        <name>(R)-pantoate</name>
        <dbReference type="ChEBI" id="CHEBI:15980"/>
    </ligand>
</feature>
<dbReference type="GO" id="GO:0004592">
    <property type="term" value="F:pantoate-beta-alanine ligase activity"/>
    <property type="evidence" value="ECO:0007669"/>
    <property type="project" value="UniProtKB-UniRule"/>
</dbReference>
<comment type="catalytic activity">
    <reaction evidence="7 8">
        <text>(R)-pantoate + beta-alanine + ATP = (R)-pantothenate + AMP + diphosphate + H(+)</text>
        <dbReference type="Rhea" id="RHEA:10912"/>
        <dbReference type="ChEBI" id="CHEBI:15378"/>
        <dbReference type="ChEBI" id="CHEBI:15980"/>
        <dbReference type="ChEBI" id="CHEBI:29032"/>
        <dbReference type="ChEBI" id="CHEBI:30616"/>
        <dbReference type="ChEBI" id="CHEBI:33019"/>
        <dbReference type="ChEBI" id="CHEBI:57966"/>
        <dbReference type="ChEBI" id="CHEBI:456215"/>
        <dbReference type="EC" id="6.3.2.1"/>
    </reaction>
</comment>
<feature type="binding site" evidence="8">
    <location>
        <position position="61"/>
    </location>
    <ligand>
        <name>beta-alanine</name>
        <dbReference type="ChEBI" id="CHEBI:57966"/>
    </ligand>
</feature>
<evidence type="ECO:0000256" key="7">
    <source>
        <dbReference type="ARBA" id="ARBA00048258"/>
    </source>
</evidence>
<evidence type="ECO:0000313" key="9">
    <source>
        <dbReference type="EMBL" id="KZS40052.1"/>
    </source>
</evidence>
<comment type="caution">
    <text evidence="8">Lacks conserved residue(s) required for the propagation of feature annotation.</text>
</comment>
<dbReference type="RefSeq" id="WP_066316358.1">
    <property type="nucleotide sequence ID" value="NZ_LQRT01000024.1"/>
</dbReference>
<dbReference type="EMBL" id="LQRT01000024">
    <property type="protein sequence ID" value="KZS40052.1"/>
    <property type="molecule type" value="Genomic_DNA"/>
</dbReference>
<dbReference type="InterPro" id="IPR004821">
    <property type="entry name" value="Cyt_trans-like"/>
</dbReference>
<evidence type="ECO:0000256" key="4">
    <source>
        <dbReference type="ARBA" id="ARBA00022655"/>
    </source>
</evidence>
<evidence type="ECO:0000256" key="3">
    <source>
        <dbReference type="ARBA" id="ARBA00022598"/>
    </source>
</evidence>
<reference evidence="9 10" key="1">
    <citation type="submission" date="2016-01" db="EMBL/GenBank/DDBJ databases">
        <title>The draft genome sequence of Aquimarina sp. RZW4-3-2.</title>
        <authorList>
            <person name="Wang Y."/>
        </authorList>
    </citation>
    <scope>NUCLEOTIDE SEQUENCE [LARGE SCALE GENOMIC DNA]</scope>
    <source>
        <strain evidence="9 10">RZW4-3-2</strain>
    </source>
</reference>
<gene>
    <name evidence="8" type="primary">panC</name>
    <name evidence="9" type="ORF">AWE51_09200</name>
</gene>
<dbReference type="InterPro" id="IPR014729">
    <property type="entry name" value="Rossmann-like_a/b/a_fold"/>
</dbReference>
<dbReference type="EC" id="6.3.2.1" evidence="8"/>
<evidence type="ECO:0000256" key="1">
    <source>
        <dbReference type="ARBA" id="ARBA00004990"/>
    </source>
</evidence>
<keyword evidence="5 8" id="KW-0547">Nucleotide-binding</keyword>
<keyword evidence="4 8" id="KW-0566">Pantothenate biosynthesis</keyword>
<feature type="binding site" evidence="8">
    <location>
        <begin position="187"/>
        <end position="190"/>
    </location>
    <ligand>
        <name>ATP</name>
        <dbReference type="ChEBI" id="CHEBI:30616"/>
    </ligand>
</feature>
<feature type="binding site" evidence="8">
    <location>
        <begin position="150"/>
        <end position="153"/>
    </location>
    <ligand>
        <name>ATP</name>
        <dbReference type="ChEBI" id="CHEBI:30616"/>
    </ligand>
</feature>
<dbReference type="OrthoDB" id="9773087at2"/>
<dbReference type="GO" id="GO:0005829">
    <property type="term" value="C:cytosol"/>
    <property type="evidence" value="ECO:0007669"/>
    <property type="project" value="TreeGrafter"/>
</dbReference>
<comment type="subunit">
    <text evidence="8">Homodimer.</text>
</comment>
<proteinExistence type="inferred from homology"/>
<dbReference type="GO" id="GO:0015940">
    <property type="term" value="P:pantothenate biosynthetic process"/>
    <property type="evidence" value="ECO:0007669"/>
    <property type="project" value="UniProtKB-UniRule"/>
</dbReference>
<dbReference type="UniPathway" id="UPA00028">
    <property type="reaction ID" value="UER00005"/>
</dbReference>
<evidence type="ECO:0000256" key="2">
    <source>
        <dbReference type="ARBA" id="ARBA00009256"/>
    </source>
</evidence>
<feature type="binding site" evidence="8">
    <location>
        <position position="156"/>
    </location>
    <ligand>
        <name>(R)-pantoate</name>
        <dbReference type="ChEBI" id="CHEBI:15980"/>
    </ligand>
</feature>
<dbReference type="AlphaFoldDB" id="A0A162ZV07"/>
<keyword evidence="10" id="KW-1185">Reference proteome</keyword>
<evidence type="ECO:0000256" key="5">
    <source>
        <dbReference type="ARBA" id="ARBA00022741"/>
    </source>
</evidence>
<dbReference type="Gene3D" id="3.40.50.620">
    <property type="entry name" value="HUPs"/>
    <property type="match status" value="1"/>
</dbReference>
<dbReference type="GO" id="GO:0005524">
    <property type="term" value="F:ATP binding"/>
    <property type="evidence" value="ECO:0007669"/>
    <property type="project" value="UniProtKB-KW"/>
</dbReference>
<organism evidence="9 10">
    <name type="scientific">Aquimarina aggregata</name>
    <dbReference type="NCBI Taxonomy" id="1642818"/>
    <lineage>
        <taxon>Bacteria</taxon>
        <taxon>Pseudomonadati</taxon>
        <taxon>Bacteroidota</taxon>
        <taxon>Flavobacteriia</taxon>
        <taxon>Flavobacteriales</taxon>
        <taxon>Flavobacteriaceae</taxon>
        <taxon>Aquimarina</taxon>
    </lineage>
</organism>
<dbReference type="STRING" id="1642818.AWE51_09200"/>
<dbReference type="Proteomes" id="UP000076715">
    <property type="component" value="Unassembled WGS sequence"/>
</dbReference>
<dbReference type="NCBIfam" id="TIGR00018">
    <property type="entry name" value="panC"/>
    <property type="match status" value="1"/>
</dbReference>
<evidence type="ECO:0000256" key="6">
    <source>
        <dbReference type="ARBA" id="ARBA00022840"/>
    </source>
</evidence>
<comment type="function">
    <text evidence="8">Catalyzes the condensation of pantoate with beta-alanine in an ATP-dependent reaction via a pantoyl-adenylate intermediate.</text>
</comment>
<evidence type="ECO:0000313" key="10">
    <source>
        <dbReference type="Proteomes" id="UP000076715"/>
    </source>
</evidence>
<comment type="subcellular location">
    <subcellularLocation>
        <location evidence="8">Cytoplasm</location>
    </subcellularLocation>
</comment>
<dbReference type="NCBIfam" id="TIGR00125">
    <property type="entry name" value="cyt_tran_rel"/>
    <property type="match status" value="1"/>
</dbReference>
<protein>
    <recommendedName>
        <fullName evidence="8">Pantothenate synthetase</fullName>
        <shortName evidence="8">PS</shortName>
        <ecNumber evidence="8">6.3.2.1</ecNumber>
    </recommendedName>
    <alternativeName>
        <fullName evidence="8">Pantoate--beta-alanine ligase</fullName>
    </alternativeName>
    <alternativeName>
        <fullName evidence="8">Pantoate-activating enzyme</fullName>
    </alternativeName>
</protein>
<dbReference type="PANTHER" id="PTHR21299">
    <property type="entry name" value="CYTIDYLATE KINASE/PANTOATE-BETA-ALANINE LIGASE"/>
    <property type="match status" value="1"/>
</dbReference>
<dbReference type="HAMAP" id="MF_00158">
    <property type="entry name" value="PanC"/>
    <property type="match status" value="1"/>
</dbReference>
<comment type="miscellaneous">
    <text evidence="8">The reaction proceeds by a bi uni uni bi ping pong mechanism.</text>
</comment>
<name>A0A162ZV07_9FLAO</name>
<keyword evidence="3 8" id="KW-0436">Ligase</keyword>
<accession>A0A162ZV07</accession>
<comment type="caution">
    <text evidence="9">The sequence shown here is derived from an EMBL/GenBank/DDBJ whole genome shotgun (WGS) entry which is preliminary data.</text>
</comment>
<dbReference type="InterPro" id="IPR042176">
    <property type="entry name" value="Pantoate_ligase_C"/>
</dbReference>
<dbReference type="PANTHER" id="PTHR21299:SF1">
    <property type="entry name" value="PANTOATE--BETA-ALANINE LIGASE"/>
    <property type="match status" value="1"/>
</dbReference>
<dbReference type="Gene3D" id="3.30.1300.10">
    <property type="entry name" value="Pantoate-beta-alanine ligase, C-terminal domain"/>
    <property type="match status" value="1"/>
</dbReference>
<comment type="pathway">
    <text evidence="1 8">Cofactor biosynthesis; (R)-pantothenate biosynthesis; (R)-pantothenate from (R)-pantoate and beta-alanine: step 1/1.</text>
</comment>
<feature type="binding site" evidence="8">
    <location>
        <begin position="30"/>
        <end position="37"/>
    </location>
    <ligand>
        <name>ATP</name>
        <dbReference type="ChEBI" id="CHEBI:30616"/>
    </ligand>
</feature>
<dbReference type="Pfam" id="PF02569">
    <property type="entry name" value="Pantoate_ligase"/>
    <property type="match status" value="1"/>
</dbReference>
<dbReference type="SUPFAM" id="SSF52374">
    <property type="entry name" value="Nucleotidylyl transferase"/>
    <property type="match status" value="1"/>
</dbReference>